<organism evidence="4 5">
    <name type="scientific">Streptoalloteichus hindustanus</name>
    <dbReference type="NCBI Taxonomy" id="2017"/>
    <lineage>
        <taxon>Bacteria</taxon>
        <taxon>Bacillati</taxon>
        <taxon>Actinomycetota</taxon>
        <taxon>Actinomycetes</taxon>
        <taxon>Pseudonocardiales</taxon>
        <taxon>Pseudonocardiaceae</taxon>
        <taxon>Streptoalloteichus</taxon>
    </lineage>
</organism>
<dbReference type="STRING" id="2017.SAMN05444320_103578"/>
<keyword evidence="5" id="KW-1185">Reference proteome</keyword>
<keyword evidence="2" id="KW-0812">Transmembrane</keyword>
<keyword evidence="2" id="KW-0472">Membrane</keyword>
<accession>A0A1M5BHQ7</accession>
<dbReference type="InterPro" id="IPR052955">
    <property type="entry name" value="UPF0703_membrane_permease"/>
</dbReference>
<proteinExistence type="predicted"/>
<evidence type="ECO:0000256" key="1">
    <source>
        <dbReference type="SAM" id="MobiDB-lite"/>
    </source>
</evidence>
<evidence type="ECO:0000313" key="4">
    <source>
        <dbReference type="EMBL" id="SHF41995.1"/>
    </source>
</evidence>
<feature type="transmembrane region" description="Helical" evidence="2">
    <location>
        <begin position="118"/>
        <end position="135"/>
    </location>
</feature>
<dbReference type="InterPro" id="IPR048447">
    <property type="entry name" value="DUF1980_C"/>
</dbReference>
<evidence type="ECO:0000313" key="5">
    <source>
        <dbReference type="Proteomes" id="UP000184501"/>
    </source>
</evidence>
<dbReference type="Pfam" id="PF21537">
    <property type="entry name" value="DUF1980_C"/>
    <property type="match status" value="1"/>
</dbReference>
<gene>
    <name evidence="4" type="ORF">SAMN05444320_103578</name>
</gene>
<name>A0A1M5BHQ7_STRHI</name>
<evidence type="ECO:0000256" key="2">
    <source>
        <dbReference type="SAM" id="Phobius"/>
    </source>
</evidence>
<keyword evidence="2" id="KW-1133">Transmembrane helix</keyword>
<feature type="region of interest" description="Disordered" evidence="1">
    <location>
        <begin position="70"/>
        <end position="113"/>
    </location>
</feature>
<sequence length="282" mass="29614">MRRETQNLVLALLGGALLKIAWNGTYLRYVKPGLLPWLVATGVVMVALAVVAIVRDLRAARTGGAVPAPACADGGEHGQEAGAAHEERATAGEPHPTADGHGQGHGHDHGHREPRSPWLLLLPVLAIFLVAPPALGADAVNRAGAGNDPGTRQEARGSAVFPPLPEGEAIPMPIGEVVTRTVWDDSGTLDNRTIKITGFLVRRDDGRRVLARMVIRCCAADASPRTIVLAGRDAELAAYSPDTWLEVVGRVVPGSGRTSADHTPTLTVESARPVAAPADPYE</sequence>
<feature type="domain" description="DUF1980" evidence="3">
    <location>
        <begin position="188"/>
        <end position="281"/>
    </location>
</feature>
<reference evidence="4 5" key="1">
    <citation type="submission" date="2016-11" db="EMBL/GenBank/DDBJ databases">
        <authorList>
            <person name="Jaros S."/>
            <person name="Januszkiewicz K."/>
            <person name="Wedrychowicz H."/>
        </authorList>
    </citation>
    <scope>NUCLEOTIDE SEQUENCE [LARGE SCALE GENOMIC DNA]</scope>
    <source>
        <strain evidence="4 5">DSM 44523</strain>
    </source>
</reference>
<dbReference type="AlphaFoldDB" id="A0A1M5BHQ7"/>
<dbReference type="RefSeq" id="WP_073482165.1">
    <property type="nucleotide sequence ID" value="NZ_FQVN01000003.1"/>
</dbReference>
<dbReference type="OrthoDB" id="359029at2"/>
<feature type="compositionally biased region" description="Basic and acidic residues" evidence="1">
    <location>
        <begin position="74"/>
        <end position="90"/>
    </location>
</feature>
<dbReference type="Proteomes" id="UP000184501">
    <property type="component" value="Unassembled WGS sequence"/>
</dbReference>
<dbReference type="InterPro" id="IPR015402">
    <property type="entry name" value="DUF1980"/>
</dbReference>
<dbReference type="PANTHER" id="PTHR40047:SF1">
    <property type="entry name" value="UPF0703 PROTEIN YCGQ"/>
    <property type="match status" value="1"/>
</dbReference>
<evidence type="ECO:0000259" key="3">
    <source>
        <dbReference type="Pfam" id="PF21537"/>
    </source>
</evidence>
<feature type="transmembrane region" description="Helical" evidence="2">
    <location>
        <begin position="33"/>
        <end position="54"/>
    </location>
</feature>
<dbReference type="EMBL" id="FQVN01000003">
    <property type="protein sequence ID" value="SHF41995.1"/>
    <property type="molecule type" value="Genomic_DNA"/>
</dbReference>
<dbReference type="NCBIfam" id="TIGR03943">
    <property type="entry name" value="TIGR03943 family putative permease subunit"/>
    <property type="match status" value="1"/>
</dbReference>
<protein>
    <submittedName>
        <fullName evidence="4">TIGR03943 family protein</fullName>
    </submittedName>
</protein>
<dbReference type="PANTHER" id="PTHR40047">
    <property type="entry name" value="UPF0703 PROTEIN YCGQ"/>
    <property type="match status" value="1"/>
</dbReference>